<sequence length="565" mass="61301">MAGGGVRVGAEGMASVSAARPHAIVLLTRRQTWRHAVSTVAVVLRNSLFSAAAAYVTTWSCSRGNVLSRRTIATQSYGEFLLATLLSGHFCYSVLATFTQSTLLLRLRLVRSPAAAITLLGAVRHVARRSIGFYLASLAVLIGATAACNASSLPSHVRQYKLEAYVGWLCCFAYTIGVGLAGRFVYKNETIEGRESSAISTISSIKAGAVHVRRVVASPEKKKSKKKRTKNLTIGDASAWPAPRAFAVRLPPGGGTTVRALTRSPTLWQRSTRFWYAWWHVVEARAPILLLGCGTLAYVQVLSTRSITRSVEGVALIVGNVLLKLLIQRVARRYLLPRDIKSIRTMVIAVGPPIALVDTQLRVILQRANSTQLTVVGTALMALLEICVRAAKAVATRRQLRQWEAEHAATRTSSSSTEQRHRERAVPGETLQATAKLLAFRSAELYADMVAEYIAMGCATSILLVYWSHPKYRLAEGSMWTSGDASRTGSAAQWSQHQTALLVAQVLVEVVVDTLSCSLEISYGVTFDGVREQRVYLAFVFVATAVGNVLISAVVFLRVDDAAAS</sequence>
<evidence type="ECO:0000256" key="1">
    <source>
        <dbReference type="SAM" id="MobiDB-lite"/>
    </source>
</evidence>
<evidence type="ECO:0008006" key="5">
    <source>
        <dbReference type="Google" id="ProtNLM"/>
    </source>
</evidence>
<feature type="transmembrane region" description="Helical" evidence="2">
    <location>
        <begin position="165"/>
        <end position="186"/>
    </location>
</feature>
<organism evidence="3 4">
    <name type="scientific">Pythium insidiosum</name>
    <name type="common">Pythiosis disease agent</name>
    <dbReference type="NCBI Taxonomy" id="114742"/>
    <lineage>
        <taxon>Eukaryota</taxon>
        <taxon>Sar</taxon>
        <taxon>Stramenopiles</taxon>
        <taxon>Oomycota</taxon>
        <taxon>Peronosporomycetes</taxon>
        <taxon>Pythiales</taxon>
        <taxon>Pythiaceae</taxon>
        <taxon>Pythium</taxon>
    </lineage>
</organism>
<feature type="transmembrane region" description="Helical" evidence="2">
    <location>
        <begin position="131"/>
        <end position="153"/>
    </location>
</feature>
<evidence type="ECO:0000313" key="4">
    <source>
        <dbReference type="Proteomes" id="UP001209570"/>
    </source>
</evidence>
<keyword evidence="4" id="KW-1185">Reference proteome</keyword>
<keyword evidence="2" id="KW-1133">Transmembrane helix</keyword>
<comment type="caution">
    <text evidence="3">The sequence shown here is derived from an EMBL/GenBank/DDBJ whole genome shotgun (WGS) entry which is preliminary data.</text>
</comment>
<feature type="transmembrane region" description="Helical" evidence="2">
    <location>
        <begin position="535"/>
        <end position="557"/>
    </location>
</feature>
<evidence type="ECO:0000256" key="2">
    <source>
        <dbReference type="SAM" id="Phobius"/>
    </source>
</evidence>
<evidence type="ECO:0000313" key="3">
    <source>
        <dbReference type="EMBL" id="KAJ0396585.1"/>
    </source>
</evidence>
<reference evidence="3" key="1">
    <citation type="submission" date="2021-12" db="EMBL/GenBank/DDBJ databases">
        <title>Prjna785345.</title>
        <authorList>
            <person name="Rujirawat T."/>
            <person name="Krajaejun T."/>
        </authorList>
    </citation>
    <scope>NUCLEOTIDE SEQUENCE</scope>
    <source>
        <strain evidence="3">Pi057C3</strain>
    </source>
</reference>
<name>A0AAD5LZ26_PYTIN</name>
<dbReference type="Proteomes" id="UP001209570">
    <property type="component" value="Unassembled WGS sequence"/>
</dbReference>
<dbReference type="AlphaFoldDB" id="A0AAD5LZ26"/>
<accession>A0AAD5LZ26</accession>
<dbReference type="EMBL" id="JAKCXM010000289">
    <property type="protein sequence ID" value="KAJ0396585.1"/>
    <property type="molecule type" value="Genomic_DNA"/>
</dbReference>
<keyword evidence="2" id="KW-0812">Transmembrane</keyword>
<keyword evidence="2" id="KW-0472">Membrane</keyword>
<feature type="region of interest" description="Disordered" evidence="1">
    <location>
        <begin position="405"/>
        <end position="426"/>
    </location>
</feature>
<protein>
    <recommendedName>
        <fullName evidence="5">Transmembrane protein</fullName>
    </recommendedName>
</protein>
<gene>
    <name evidence="3" type="ORF">P43SY_003326</name>
</gene>
<proteinExistence type="predicted"/>